<protein>
    <submittedName>
        <fullName evidence="4">DUF2207 domain-containing protein</fullName>
    </submittedName>
</protein>
<dbReference type="InterPro" id="IPR048389">
    <property type="entry name" value="YciQ-like_C"/>
</dbReference>
<comment type="caution">
    <text evidence="4">The sequence shown here is derived from an EMBL/GenBank/DDBJ whole genome shotgun (WGS) entry which is preliminary data.</text>
</comment>
<feature type="transmembrane region" description="Helical" evidence="2">
    <location>
        <begin position="281"/>
        <end position="301"/>
    </location>
</feature>
<feature type="transmembrane region" description="Helical" evidence="2">
    <location>
        <begin position="256"/>
        <end position="275"/>
    </location>
</feature>
<evidence type="ECO:0000313" key="5">
    <source>
        <dbReference type="Proteomes" id="UP000292919"/>
    </source>
</evidence>
<proteinExistence type="predicted"/>
<gene>
    <name evidence="4" type="ORF">EB812_06340</name>
</gene>
<name>A0A6H3FCH1_9BACT</name>
<reference evidence="4 5" key="1">
    <citation type="submission" date="2018-12" db="EMBL/GenBank/DDBJ databases">
        <title>First genome draft of Desulfovibrio legallis sp. nov.</title>
        <authorList>
            <person name="Ben Dhia O."/>
            <person name="Najjari A."/>
            <person name="Ferjani R."/>
            <person name="Fhoula I."/>
            <person name="Fardeau M.-L."/>
            <person name="Boudabbous A."/>
            <person name="Ouzari H.I."/>
        </authorList>
    </citation>
    <scope>NUCLEOTIDE SEQUENCE [LARGE SCALE GENOMIC DNA]</scope>
    <source>
        <strain evidence="4 5">H1T</strain>
    </source>
</reference>
<evidence type="ECO:0000256" key="2">
    <source>
        <dbReference type="SAM" id="Phobius"/>
    </source>
</evidence>
<dbReference type="RefSeq" id="WP_118229148.1">
    <property type="nucleotide sequence ID" value="NZ_DBFBQU010000279.1"/>
</dbReference>
<feature type="transmembrane region" description="Helical" evidence="2">
    <location>
        <begin position="29"/>
        <end position="47"/>
    </location>
</feature>
<evidence type="ECO:0000259" key="3">
    <source>
        <dbReference type="Pfam" id="PF20990"/>
    </source>
</evidence>
<feature type="transmembrane region" description="Helical" evidence="2">
    <location>
        <begin position="230"/>
        <end position="249"/>
    </location>
</feature>
<keyword evidence="2" id="KW-0812">Transmembrane</keyword>
<feature type="transmembrane region" description="Helical" evidence="2">
    <location>
        <begin position="191"/>
        <end position="210"/>
    </location>
</feature>
<dbReference type="Proteomes" id="UP000292919">
    <property type="component" value="Unassembled WGS sequence"/>
</dbReference>
<accession>A0A6H3FCH1</accession>
<organism evidence="4 5">
    <name type="scientific">Desulfovibrio legallii</name>
    <dbReference type="NCBI Taxonomy" id="571438"/>
    <lineage>
        <taxon>Bacteria</taxon>
        <taxon>Pseudomonadati</taxon>
        <taxon>Thermodesulfobacteriota</taxon>
        <taxon>Desulfovibrionia</taxon>
        <taxon>Desulfovibrionales</taxon>
        <taxon>Desulfovibrionaceae</taxon>
        <taxon>Desulfovibrio</taxon>
    </lineage>
</organism>
<dbReference type="Pfam" id="PF20990">
    <property type="entry name" value="DUF2207_C"/>
    <property type="match status" value="1"/>
</dbReference>
<evidence type="ECO:0000313" key="4">
    <source>
        <dbReference type="EMBL" id="TBH79902.1"/>
    </source>
</evidence>
<sequence>MNRIAAIFPTADAVTLGPLAALFADNPRLPVQMLAFCAVFLYFFLFWRKLGPAPAKGAITPRSCPPVAGQLCRETSADASPLSPLAVDYLRNATRISGRGLAAAFLDLTLKGLCAVHKADTGGYVLEPRPLPERTAQALADEERAVYDALIRQADDGRLVLRPCQAGLRAIAAAARHCLQRRFPAAWRLQTRAAVAGWFVLLPPALVVSVLETDLVGLTAAAGLPPETTPAAVCGLFCTVLATSLAMAPRGTAWRCLIGLTAGGLLCGGLWALHVQGFLPSVQWVLPALTLLTALIFTAALKTPSQAARTALDGIEGLALYLRDAGSPDRERTDHTAGLEPPSAAFRRLLPYALALGLEKAWCDRCAAPRDVAALQDVAVDADLTRRGWGHFLRSFRQAVDAAMASPRPASRKSLPGLADSDA</sequence>
<dbReference type="AlphaFoldDB" id="A0A6H3FCH1"/>
<feature type="domain" description="Predicted membrane protein YciQ-like C-terminal" evidence="3">
    <location>
        <begin position="82"/>
        <end position="363"/>
    </location>
</feature>
<dbReference type="EMBL" id="SIXC01000006">
    <property type="protein sequence ID" value="TBH79902.1"/>
    <property type="molecule type" value="Genomic_DNA"/>
</dbReference>
<evidence type="ECO:0000256" key="1">
    <source>
        <dbReference type="SAM" id="MobiDB-lite"/>
    </source>
</evidence>
<keyword evidence="2" id="KW-1133">Transmembrane helix</keyword>
<feature type="region of interest" description="Disordered" evidence="1">
    <location>
        <begin position="404"/>
        <end position="423"/>
    </location>
</feature>
<keyword evidence="5" id="KW-1185">Reference proteome</keyword>
<keyword evidence="2" id="KW-0472">Membrane</keyword>